<feature type="transmembrane region" description="Helical" evidence="6">
    <location>
        <begin position="371"/>
        <end position="393"/>
    </location>
</feature>
<keyword evidence="9" id="KW-1185">Reference proteome</keyword>
<feature type="transmembrane region" description="Helical" evidence="6">
    <location>
        <begin position="105"/>
        <end position="129"/>
    </location>
</feature>
<organism evidence="8 9">
    <name type="scientific">Thioalkalivibrio paradoxus ARh 1</name>
    <dbReference type="NCBI Taxonomy" id="713585"/>
    <lineage>
        <taxon>Bacteria</taxon>
        <taxon>Pseudomonadati</taxon>
        <taxon>Pseudomonadota</taxon>
        <taxon>Gammaproteobacteria</taxon>
        <taxon>Chromatiales</taxon>
        <taxon>Ectothiorhodospiraceae</taxon>
        <taxon>Thioalkalivibrio</taxon>
    </lineage>
</organism>
<dbReference type="HOGENOM" id="CLU_017518_3_1_6"/>
<evidence type="ECO:0000256" key="6">
    <source>
        <dbReference type="SAM" id="Phobius"/>
    </source>
</evidence>
<feature type="domain" description="Major facilitator superfamily (MFS) profile" evidence="7">
    <location>
        <begin position="6"/>
        <end position="424"/>
    </location>
</feature>
<evidence type="ECO:0000256" key="2">
    <source>
        <dbReference type="ARBA" id="ARBA00022448"/>
    </source>
</evidence>
<dbReference type="PANTHER" id="PTHR23519">
    <property type="entry name" value="AUTOPHAGY-RELATED PROTEIN 22"/>
    <property type="match status" value="1"/>
</dbReference>
<dbReference type="GO" id="GO:0012505">
    <property type="term" value="C:endomembrane system"/>
    <property type="evidence" value="ECO:0007669"/>
    <property type="project" value="UniProtKB-SubCell"/>
</dbReference>
<feature type="transmembrane region" description="Helical" evidence="6">
    <location>
        <begin position="298"/>
        <end position="316"/>
    </location>
</feature>
<dbReference type="Gene3D" id="1.20.1250.20">
    <property type="entry name" value="MFS general substrate transporter like domains"/>
    <property type="match status" value="2"/>
</dbReference>
<evidence type="ECO:0000259" key="7">
    <source>
        <dbReference type="PROSITE" id="PS50850"/>
    </source>
</evidence>
<dbReference type="AlphaFoldDB" id="W0DIP7"/>
<dbReference type="GO" id="GO:0022857">
    <property type="term" value="F:transmembrane transporter activity"/>
    <property type="evidence" value="ECO:0007669"/>
    <property type="project" value="InterPro"/>
</dbReference>
<dbReference type="PANTHER" id="PTHR23519:SF1">
    <property type="entry name" value="AUTOPHAGY-RELATED PROTEIN 22"/>
    <property type="match status" value="1"/>
</dbReference>
<dbReference type="SUPFAM" id="SSF103473">
    <property type="entry name" value="MFS general substrate transporter"/>
    <property type="match status" value="1"/>
</dbReference>
<keyword evidence="5 6" id="KW-0472">Membrane</keyword>
<proteinExistence type="predicted"/>
<evidence type="ECO:0000256" key="1">
    <source>
        <dbReference type="ARBA" id="ARBA00004127"/>
    </source>
</evidence>
<sequence>MKRREIFGWAMFDFANQAYTLLIITVIFGDLFTRVIVGDAPDYRLGNLLWSLALAVSYLLVLLAAPVAGSIMDATRSRKRFLLMSWLLTVVTTAMLYWVEPGLVALGMVLIVISNFGYAIGESFIASFLPDLAPPDRLGWVSGLGWALGYLGGLFATAFALGLLGDVSADNFERIRWVGPFAAAFFLVAALPTFLFLRERGPRRRVDRRLQLSLGFRRVARSLSTLSDRPGLRDLFLSVFFVMAGIYIVIAFTFIYGSQVIRWDESTRVAMFVITQVTAAVGALGFGWLQDRVGPVRVYRFTLLLWTIAVLAIFLTPRLAEWLTAVLDRTVEPQQVFLYVGAIAGLCLGSAQSAGRALVALMVPREEAGRWFGFWGLAAKAAAIFGLIGIGLLQLWLGLANAILFCMLLFLAALVATLRVRLPHANA</sequence>
<evidence type="ECO:0000313" key="8">
    <source>
        <dbReference type="EMBL" id="AHE98489.1"/>
    </source>
</evidence>
<dbReference type="InterPro" id="IPR036259">
    <property type="entry name" value="MFS_trans_sf"/>
</dbReference>
<evidence type="ECO:0000313" key="9">
    <source>
        <dbReference type="Proteomes" id="UP000005289"/>
    </source>
</evidence>
<feature type="transmembrane region" description="Helical" evidence="6">
    <location>
        <begin position="269"/>
        <end position="289"/>
    </location>
</feature>
<evidence type="ECO:0000256" key="4">
    <source>
        <dbReference type="ARBA" id="ARBA00022989"/>
    </source>
</evidence>
<protein>
    <submittedName>
        <fullName evidence="8">ABC transporter permease</fullName>
    </submittedName>
</protein>
<dbReference type="PROSITE" id="PS50850">
    <property type="entry name" value="MFS"/>
    <property type="match status" value="1"/>
</dbReference>
<feature type="transmembrane region" description="Helical" evidence="6">
    <location>
        <begin position="177"/>
        <end position="197"/>
    </location>
</feature>
<comment type="subcellular location">
    <subcellularLocation>
        <location evidence="1">Endomembrane system</location>
        <topology evidence="1">Multi-pass membrane protein</topology>
    </subcellularLocation>
</comment>
<accession>W0DIP7</accession>
<name>W0DIP7_9GAMM</name>
<dbReference type="Proteomes" id="UP000005289">
    <property type="component" value="Chromosome"/>
</dbReference>
<feature type="transmembrane region" description="Helical" evidence="6">
    <location>
        <begin position="81"/>
        <end position="99"/>
    </location>
</feature>
<gene>
    <name evidence="8" type="ORF">THITH_09680</name>
</gene>
<keyword evidence="2" id="KW-0813">Transport</keyword>
<dbReference type="EMBL" id="CP007029">
    <property type="protein sequence ID" value="AHE98489.1"/>
    <property type="molecule type" value="Genomic_DNA"/>
</dbReference>
<dbReference type="Pfam" id="PF11700">
    <property type="entry name" value="ATG22"/>
    <property type="match status" value="1"/>
</dbReference>
<dbReference type="InterPro" id="IPR024671">
    <property type="entry name" value="Atg22-like"/>
</dbReference>
<evidence type="ECO:0000256" key="3">
    <source>
        <dbReference type="ARBA" id="ARBA00022692"/>
    </source>
</evidence>
<dbReference type="InterPro" id="IPR050495">
    <property type="entry name" value="ATG22/LtaA_families"/>
</dbReference>
<reference evidence="8 9" key="1">
    <citation type="submission" date="2013-12" db="EMBL/GenBank/DDBJ databases">
        <authorList>
            <consortium name="DOE Joint Genome Institute"/>
            <person name="Muyzer G."/>
            <person name="Huntemann M."/>
            <person name="Han J."/>
            <person name="Chen A."/>
            <person name="Kyrpides N."/>
            <person name="Mavromatis K."/>
            <person name="Markowitz V."/>
            <person name="Palaniappan K."/>
            <person name="Ivanova N."/>
            <person name="Schaumberg A."/>
            <person name="Pati A."/>
            <person name="Liolios K."/>
            <person name="Nordberg H.P."/>
            <person name="Cantor M.N."/>
            <person name="Hua S.X."/>
            <person name="Woyke T."/>
        </authorList>
    </citation>
    <scope>NUCLEOTIDE SEQUENCE [LARGE SCALE GENOMIC DNA]</scope>
    <source>
        <strain evidence="8 9">ARh 1</strain>
    </source>
</reference>
<feature type="transmembrane region" description="Helical" evidence="6">
    <location>
        <begin position="48"/>
        <end position="69"/>
    </location>
</feature>
<dbReference type="KEGG" id="tti:THITH_09680"/>
<feature type="transmembrane region" description="Helical" evidence="6">
    <location>
        <begin position="336"/>
        <end position="359"/>
    </location>
</feature>
<feature type="transmembrane region" description="Helical" evidence="6">
    <location>
        <begin position="399"/>
        <end position="418"/>
    </location>
</feature>
<keyword evidence="3 6" id="KW-0812">Transmembrane</keyword>
<feature type="transmembrane region" description="Helical" evidence="6">
    <location>
        <begin position="235"/>
        <end position="257"/>
    </location>
</feature>
<feature type="transmembrane region" description="Helical" evidence="6">
    <location>
        <begin position="141"/>
        <end position="165"/>
    </location>
</feature>
<evidence type="ECO:0000256" key="5">
    <source>
        <dbReference type="ARBA" id="ARBA00023136"/>
    </source>
</evidence>
<keyword evidence="4 6" id="KW-1133">Transmembrane helix</keyword>
<dbReference type="InterPro" id="IPR020846">
    <property type="entry name" value="MFS_dom"/>
</dbReference>